<organism evidence="1 2">
    <name type="scientific">Methanobacterium paludis (strain DSM 25820 / JCM 18151 / SWAN1)</name>
    <dbReference type="NCBI Taxonomy" id="868131"/>
    <lineage>
        <taxon>Archaea</taxon>
        <taxon>Methanobacteriati</taxon>
        <taxon>Methanobacteriota</taxon>
        <taxon>Methanomada group</taxon>
        <taxon>Methanobacteria</taxon>
        <taxon>Methanobacteriales</taxon>
        <taxon>Methanobacteriaceae</taxon>
        <taxon>Methanobacterium</taxon>
    </lineage>
</organism>
<reference evidence="1 2" key="1">
    <citation type="journal article" date="2014" name="Int. J. Syst. Evol. Microbiol.">
        <title>Methanobacterium paludis sp. nov. and a novel strain of Methanobacterium lacus isolated from northern peatlands.</title>
        <authorList>
            <person name="Cadillo-Quiroz H."/>
            <person name="Brauer S.L."/>
            <person name="Goodson N."/>
            <person name="Yavitt J.B."/>
            <person name="Zinder S.H."/>
        </authorList>
    </citation>
    <scope>NUCLEOTIDE SEQUENCE [LARGE SCALE GENOMIC DNA]</scope>
    <source>
        <strain evidence="2">DSM 25820 / JCM 18151 / SWAN1</strain>
    </source>
</reference>
<name>F6D879_METPW</name>
<dbReference type="EMBL" id="CP002772">
    <property type="protein sequence ID" value="AEG17818.1"/>
    <property type="molecule type" value="Genomic_DNA"/>
</dbReference>
<dbReference type="AlphaFoldDB" id="F6D879"/>
<dbReference type="KEGG" id="mew:MSWAN_0790"/>
<dbReference type="Proteomes" id="UP000009231">
    <property type="component" value="Chromosome"/>
</dbReference>
<proteinExistence type="predicted"/>
<gene>
    <name evidence="1" type="ordered locus">MSWAN_0790</name>
</gene>
<dbReference type="GO" id="GO:0004061">
    <property type="term" value="F:arylformamidase activity"/>
    <property type="evidence" value="ECO:0007669"/>
    <property type="project" value="InterPro"/>
</dbReference>
<dbReference type="OrthoDB" id="9014at2157"/>
<dbReference type="eggNOG" id="arCOG02462">
    <property type="taxonomic scope" value="Archaea"/>
</dbReference>
<dbReference type="HOGENOM" id="CLU_030671_3_4_2"/>
<sequence>MRSVLLSYTIDKNTPFYIGTIKPTITPNDQISKGDEYNTYIITVGNHCGTHIDAPRHFIPTGRKISDYSIQELTFNNPLILDCPKGKEELIKIEDLSEAELKDVDCLFFRTGFGKYRKNDPDTYLTYNPGIAPEVIPWIRENFKSIQCLGIDCVSITGYQQEELGKTSHIAAFKEEKNLGEPLLLIEDMNLDIISREDQLNDVIVLPWQIKEIDSAPCTVVANIKK</sequence>
<dbReference type="Pfam" id="PF04199">
    <property type="entry name" value="Cyclase"/>
    <property type="match status" value="1"/>
</dbReference>
<keyword evidence="2" id="KW-1185">Reference proteome</keyword>
<dbReference type="InterPro" id="IPR037175">
    <property type="entry name" value="KFase_sf"/>
</dbReference>
<protein>
    <submittedName>
        <fullName evidence="1">Cyclase family protein</fullName>
    </submittedName>
</protein>
<dbReference type="GeneID" id="10668286"/>
<dbReference type="SUPFAM" id="SSF102198">
    <property type="entry name" value="Putative cyclase"/>
    <property type="match status" value="1"/>
</dbReference>
<dbReference type="RefSeq" id="WP_013825320.1">
    <property type="nucleotide sequence ID" value="NC_015574.1"/>
</dbReference>
<dbReference type="Gene3D" id="3.50.30.50">
    <property type="entry name" value="Putative cyclase"/>
    <property type="match status" value="1"/>
</dbReference>
<dbReference type="GO" id="GO:0019441">
    <property type="term" value="P:L-tryptophan catabolic process to kynurenine"/>
    <property type="evidence" value="ECO:0007669"/>
    <property type="project" value="InterPro"/>
</dbReference>
<dbReference type="PANTHER" id="PTHR31118">
    <property type="entry name" value="CYCLASE-LIKE PROTEIN 2"/>
    <property type="match status" value="1"/>
</dbReference>
<dbReference type="InterPro" id="IPR007325">
    <property type="entry name" value="KFase/CYL"/>
</dbReference>
<accession>F6D879</accession>
<evidence type="ECO:0000313" key="1">
    <source>
        <dbReference type="EMBL" id="AEG17818.1"/>
    </source>
</evidence>
<dbReference type="PANTHER" id="PTHR31118:SF32">
    <property type="entry name" value="KYNURENINE FORMAMIDASE"/>
    <property type="match status" value="1"/>
</dbReference>
<evidence type="ECO:0000313" key="2">
    <source>
        <dbReference type="Proteomes" id="UP000009231"/>
    </source>
</evidence>
<dbReference type="STRING" id="868131.MSWAN_0790"/>